<dbReference type="Gene3D" id="3.30.40.10">
    <property type="entry name" value="Zinc/RING finger domain, C3HC4 (zinc finger)"/>
    <property type="match status" value="1"/>
</dbReference>
<dbReference type="Proteomes" id="UP000620124">
    <property type="component" value="Unassembled WGS sequence"/>
</dbReference>
<comment type="caution">
    <text evidence="3">The sequence shown here is derived from an EMBL/GenBank/DDBJ whole genome shotgun (WGS) entry which is preliminary data.</text>
</comment>
<proteinExistence type="predicted"/>
<keyword evidence="1" id="KW-0812">Transmembrane</keyword>
<feature type="signal peptide" evidence="2">
    <location>
        <begin position="1"/>
        <end position="27"/>
    </location>
</feature>
<feature type="transmembrane region" description="Helical" evidence="1">
    <location>
        <begin position="130"/>
        <end position="148"/>
    </location>
</feature>
<keyword evidence="1" id="KW-1133">Transmembrane helix</keyword>
<dbReference type="InterPro" id="IPR013083">
    <property type="entry name" value="Znf_RING/FYVE/PHD"/>
</dbReference>
<feature type="chain" id="PRO_5034076893" evidence="2">
    <location>
        <begin position="28"/>
        <end position="314"/>
    </location>
</feature>
<keyword evidence="1" id="KW-0472">Membrane</keyword>
<evidence type="ECO:0000313" key="3">
    <source>
        <dbReference type="EMBL" id="KAF7342081.1"/>
    </source>
</evidence>
<dbReference type="EMBL" id="JACAZI010000017">
    <property type="protein sequence ID" value="KAF7342081.1"/>
    <property type="molecule type" value="Genomic_DNA"/>
</dbReference>
<keyword evidence="4" id="KW-1185">Reference proteome</keyword>
<dbReference type="AlphaFoldDB" id="A0A8H6XKD7"/>
<sequence length="314" mass="35211">MSSSWPSSRSLILAFALLPIIFPQVLQVCQTILKALLNFCIDFIIMTIYAILTSFVLAIVFLGLTVWSCLLFGGQRETAVTRPGIVSNLLSFWSKPIPVAPAPPQTFSTRWIKHAWSALHTTRFLGTSPALFFLSVFVPALLACALVHQSARHEKARVAENNKRRVVDMALSKAQQIRDEQMQPIEAIRASLKCGLCDRLYEQPYTLAPCGHTFDLCCLQRAFCAPTSPWAHSLRVLFFPLFSRKILERPKHCPDPACRSVVPIRPALAWTVKAVVDAVDNDLYDYDDLPSIWPWKSDPWKGIFKPQSGGASRD</sequence>
<evidence type="ECO:0000313" key="4">
    <source>
        <dbReference type="Proteomes" id="UP000620124"/>
    </source>
</evidence>
<accession>A0A8H6XKD7</accession>
<protein>
    <submittedName>
        <fullName evidence="3">RING-type domain-containing protein</fullName>
    </submittedName>
</protein>
<gene>
    <name evidence="3" type="ORF">MVEN_01795400</name>
</gene>
<evidence type="ECO:0000256" key="2">
    <source>
        <dbReference type="SAM" id="SignalP"/>
    </source>
</evidence>
<reference evidence="3" key="1">
    <citation type="submission" date="2020-05" db="EMBL/GenBank/DDBJ databases">
        <title>Mycena genomes resolve the evolution of fungal bioluminescence.</title>
        <authorList>
            <person name="Tsai I.J."/>
        </authorList>
    </citation>
    <scope>NUCLEOTIDE SEQUENCE</scope>
    <source>
        <strain evidence="3">CCC161011</strain>
    </source>
</reference>
<dbReference type="OrthoDB" id="6105938at2759"/>
<organism evidence="3 4">
    <name type="scientific">Mycena venus</name>
    <dbReference type="NCBI Taxonomy" id="2733690"/>
    <lineage>
        <taxon>Eukaryota</taxon>
        <taxon>Fungi</taxon>
        <taxon>Dikarya</taxon>
        <taxon>Basidiomycota</taxon>
        <taxon>Agaricomycotina</taxon>
        <taxon>Agaricomycetes</taxon>
        <taxon>Agaricomycetidae</taxon>
        <taxon>Agaricales</taxon>
        <taxon>Marasmiineae</taxon>
        <taxon>Mycenaceae</taxon>
        <taxon>Mycena</taxon>
    </lineage>
</organism>
<feature type="transmembrane region" description="Helical" evidence="1">
    <location>
        <begin position="43"/>
        <end position="72"/>
    </location>
</feature>
<evidence type="ECO:0000256" key="1">
    <source>
        <dbReference type="SAM" id="Phobius"/>
    </source>
</evidence>
<name>A0A8H6XKD7_9AGAR</name>
<keyword evidence="2" id="KW-0732">Signal</keyword>
<dbReference type="SUPFAM" id="SSF57850">
    <property type="entry name" value="RING/U-box"/>
    <property type="match status" value="1"/>
</dbReference>